<keyword evidence="1" id="KW-0812">Transmembrane</keyword>
<name>A0A2X4UF50_9NOCA</name>
<protein>
    <submittedName>
        <fullName evidence="2">Hypothetical membrane protein</fullName>
    </submittedName>
</protein>
<evidence type="ECO:0000313" key="3">
    <source>
        <dbReference type="Proteomes" id="UP000249091"/>
    </source>
</evidence>
<feature type="transmembrane region" description="Helical" evidence="1">
    <location>
        <begin position="140"/>
        <end position="162"/>
    </location>
</feature>
<keyword evidence="3" id="KW-1185">Reference proteome</keyword>
<dbReference type="RefSeq" id="WP_231922903.1">
    <property type="nucleotide sequence ID" value="NZ_JAFBBL010000001.1"/>
</dbReference>
<keyword evidence="1" id="KW-1133">Transmembrane helix</keyword>
<evidence type="ECO:0000313" key="2">
    <source>
        <dbReference type="EMBL" id="SQI37311.1"/>
    </source>
</evidence>
<keyword evidence="1" id="KW-0472">Membrane</keyword>
<feature type="transmembrane region" description="Helical" evidence="1">
    <location>
        <begin position="26"/>
        <end position="45"/>
    </location>
</feature>
<evidence type="ECO:0000256" key="1">
    <source>
        <dbReference type="SAM" id="Phobius"/>
    </source>
</evidence>
<dbReference type="EMBL" id="LS483468">
    <property type="protein sequence ID" value="SQI37311.1"/>
    <property type="molecule type" value="Genomic_DNA"/>
</dbReference>
<gene>
    <name evidence="2" type="ORF">NCTC10994_03578</name>
</gene>
<dbReference type="STRING" id="1219011.GCA_001895045_03880"/>
<organism evidence="2 3">
    <name type="scientific">Rhodococcus coprophilus</name>
    <dbReference type="NCBI Taxonomy" id="38310"/>
    <lineage>
        <taxon>Bacteria</taxon>
        <taxon>Bacillati</taxon>
        <taxon>Actinomycetota</taxon>
        <taxon>Actinomycetes</taxon>
        <taxon>Mycobacteriales</taxon>
        <taxon>Nocardiaceae</taxon>
        <taxon>Rhodococcus</taxon>
    </lineage>
</organism>
<dbReference type="Proteomes" id="UP000249091">
    <property type="component" value="Chromosome 1"/>
</dbReference>
<accession>A0A2X4UF50</accession>
<dbReference type="KEGG" id="rcr:NCTC10994_03578"/>
<reference evidence="2 3" key="1">
    <citation type="submission" date="2018-06" db="EMBL/GenBank/DDBJ databases">
        <authorList>
            <consortium name="Pathogen Informatics"/>
            <person name="Doyle S."/>
        </authorList>
    </citation>
    <scope>NUCLEOTIDE SEQUENCE [LARGE SCALE GENOMIC DNA]</scope>
    <source>
        <strain evidence="2 3">NCTC10994</strain>
    </source>
</reference>
<sequence>MSFPVPPQMPVRPSQRPVPADITTAYQLWCGVLGLAVVTLVASLVDMVARRTELVDLMVEMAQDPAFEGVSTEQLESAVPLLVGLTAALGLAVIGLLYLVVRQIRRAKNWARMLLTLLGVFMSLSTLPTVFGVGVGGGTLGWILGFVGIVQAVLTVGAIVLMHRKESNHFFLRLPEN</sequence>
<feature type="transmembrane region" description="Helical" evidence="1">
    <location>
        <begin position="78"/>
        <end position="101"/>
    </location>
</feature>
<dbReference type="AlphaFoldDB" id="A0A2X4UF50"/>
<proteinExistence type="predicted"/>
<feature type="transmembrane region" description="Helical" evidence="1">
    <location>
        <begin position="113"/>
        <end position="134"/>
    </location>
</feature>